<gene>
    <name evidence="2" type="ORF">HYPSUDRAFT_893124</name>
</gene>
<name>A0A0D2PHH9_HYPSF</name>
<proteinExistence type="predicted"/>
<feature type="region of interest" description="Disordered" evidence="1">
    <location>
        <begin position="77"/>
        <end position="105"/>
    </location>
</feature>
<evidence type="ECO:0000256" key="1">
    <source>
        <dbReference type="SAM" id="MobiDB-lite"/>
    </source>
</evidence>
<evidence type="ECO:0000313" key="2">
    <source>
        <dbReference type="EMBL" id="KJA19530.1"/>
    </source>
</evidence>
<dbReference type="EMBL" id="KN817577">
    <property type="protein sequence ID" value="KJA19530.1"/>
    <property type="molecule type" value="Genomic_DNA"/>
</dbReference>
<keyword evidence="3" id="KW-1185">Reference proteome</keyword>
<protein>
    <submittedName>
        <fullName evidence="2">Uncharacterized protein</fullName>
    </submittedName>
</protein>
<sequence>MGPDCLHSGVKRTIHSLTWLPSSTTRRRCSQRLWVPRSSLISSLWTRPPTRNHRQQVFHVVRGGALEVHVVREHGGYPDDGVCGGDDERRRRRPVAHSSAARAEHRQACAGVEVGAGTGI</sequence>
<evidence type="ECO:0000313" key="3">
    <source>
        <dbReference type="Proteomes" id="UP000054270"/>
    </source>
</evidence>
<accession>A0A0D2PHH9</accession>
<reference evidence="3" key="1">
    <citation type="submission" date="2014-04" db="EMBL/GenBank/DDBJ databases">
        <title>Evolutionary Origins and Diversification of the Mycorrhizal Mutualists.</title>
        <authorList>
            <consortium name="DOE Joint Genome Institute"/>
            <consortium name="Mycorrhizal Genomics Consortium"/>
            <person name="Kohler A."/>
            <person name="Kuo A."/>
            <person name="Nagy L.G."/>
            <person name="Floudas D."/>
            <person name="Copeland A."/>
            <person name="Barry K.W."/>
            <person name="Cichocki N."/>
            <person name="Veneault-Fourrey C."/>
            <person name="LaButti K."/>
            <person name="Lindquist E.A."/>
            <person name="Lipzen A."/>
            <person name="Lundell T."/>
            <person name="Morin E."/>
            <person name="Murat C."/>
            <person name="Riley R."/>
            <person name="Ohm R."/>
            <person name="Sun H."/>
            <person name="Tunlid A."/>
            <person name="Henrissat B."/>
            <person name="Grigoriev I.V."/>
            <person name="Hibbett D.S."/>
            <person name="Martin F."/>
        </authorList>
    </citation>
    <scope>NUCLEOTIDE SEQUENCE [LARGE SCALE GENOMIC DNA]</scope>
    <source>
        <strain evidence="3">FD-334 SS-4</strain>
    </source>
</reference>
<organism evidence="2 3">
    <name type="scientific">Hypholoma sublateritium (strain FD-334 SS-4)</name>
    <dbReference type="NCBI Taxonomy" id="945553"/>
    <lineage>
        <taxon>Eukaryota</taxon>
        <taxon>Fungi</taxon>
        <taxon>Dikarya</taxon>
        <taxon>Basidiomycota</taxon>
        <taxon>Agaricomycotina</taxon>
        <taxon>Agaricomycetes</taxon>
        <taxon>Agaricomycetidae</taxon>
        <taxon>Agaricales</taxon>
        <taxon>Agaricineae</taxon>
        <taxon>Strophariaceae</taxon>
        <taxon>Hypholoma</taxon>
    </lineage>
</organism>
<dbReference type="AlphaFoldDB" id="A0A0D2PHH9"/>
<dbReference type="Proteomes" id="UP000054270">
    <property type="component" value="Unassembled WGS sequence"/>
</dbReference>